<dbReference type="OrthoDB" id="409136at2759"/>
<dbReference type="FunFam" id="2.20.25.10:FF:000011">
    <property type="entry name" value="peptide-N(4)-(N-acetyl-beta- glucosaminyl)asparagine amidase"/>
    <property type="match status" value="1"/>
</dbReference>
<dbReference type="PANTHER" id="PTHR12143:SF19">
    <property type="entry name" value="PEPTIDE-N(4)-(N-ACETYL-BETA-GLUCOSAMINYL)ASPARAGINE AMIDASE"/>
    <property type="match status" value="1"/>
</dbReference>
<feature type="compositionally biased region" description="Basic and acidic residues" evidence="6">
    <location>
        <begin position="454"/>
        <end position="469"/>
    </location>
</feature>
<evidence type="ECO:0000256" key="6">
    <source>
        <dbReference type="SAM" id="MobiDB-lite"/>
    </source>
</evidence>
<dbReference type="SMART" id="SM00460">
    <property type="entry name" value="TGc"/>
    <property type="match status" value="1"/>
</dbReference>
<gene>
    <name evidence="8" type="ORF">KVT40_001008</name>
</gene>
<feature type="compositionally biased region" description="Pro residues" evidence="6">
    <location>
        <begin position="71"/>
        <end position="90"/>
    </location>
</feature>
<dbReference type="EMBL" id="JAESVG020000001">
    <property type="protein sequence ID" value="KAG8631868.1"/>
    <property type="molecule type" value="Genomic_DNA"/>
</dbReference>
<keyword evidence="3" id="KW-0862">Zinc</keyword>
<feature type="compositionally biased region" description="Pro residues" evidence="6">
    <location>
        <begin position="111"/>
        <end position="122"/>
    </location>
</feature>
<dbReference type="GO" id="GO:0005634">
    <property type="term" value="C:nucleus"/>
    <property type="evidence" value="ECO:0007669"/>
    <property type="project" value="TreeGrafter"/>
</dbReference>
<protein>
    <recommendedName>
        <fullName evidence="5">Protein PNG1</fullName>
    </recommendedName>
    <alternativeName>
        <fullName evidence="4">Protein png1</fullName>
    </alternativeName>
</protein>
<evidence type="ECO:0000256" key="2">
    <source>
        <dbReference type="ARBA" id="ARBA00022723"/>
    </source>
</evidence>
<feature type="region of interest" description="Disordered" evidence="6">
    <location>
        <begin position="440"/>
        <end position="479"/>
    </location>
</feature>
<dbReference type="InterPro" id="IPR038765">
    <property type="entry name" value="Papain-like_cys_pep_sf"/>
</dbReference>
<dbReference type="AlphaFoldDB" id="A0A8K0LGS6"/>
<evidence type="ECO:0000256" key="4">
    <source>
        <dbReference type="ARBA" id="ARBA00071430"/>
    </source>
</evidence>
<feature type="region of interest" description="Disordered" evidence="6">
    <location>
        <begin position="1"/>
        <end position="138"/>
    </location>
</feature>
<keyword evidence="2" id="KW-0479">Metal-binding</keyword>
<dbReference type="GO" id="GO:0036503">
    <property type="term" value="P:ERAD pathway"/>
    <property type="evidence" value="ECO:0007669"/>
    <property type="project" value="UniProtKB-ARBA"/>
</dbReference>
<dbReference type="Pfam" id="PF01841">
    <property type="entry name" value="Transglut_core"/>
    <property type="match status" value="1"/>
</dbReference>
<feature type="compositionally biased region" description="Polar residues" evidence="6">
    <location>
        <begin position="470"/>
        <end position="479"/>
    </location>
</feature>
<organism evidence="8 9">
    <name type="scientific">Elsinoe batatas</name>
    <dbReference type="NCBI Taxonomy" id="2601811"/>
    <lineage>
        <taxon>Eukaryota</taxon>
        <taxon>Fungi</taxon>
        <taxon>Dikarya</taxon>
        <taxon>Ascomycota</taxon>
        <taxon>Pezizomycotina</taxon>
        <taxon>Dothideomycetes</taxon>
        <taxon>Dothideomycetidae</taxon>
        <taxon>Myriangiales</taxon>
        <taxon>Elsinoaceae</taxon>
        <taxon>Elsinoe</taxon>
    </lineage>
</organism>
<accession>A0A8K0LGS6</accession>
<comment type="caution">
    <text evidence="8">The sequence shown here is derived from an EMBL/GenBank/DDBJ whole genome shotgun (WGS) entry which is preliminary data.</text>
</comment>
<proteinExistence type="inferred from homology"/>
<feature type="compositionally biased region" description="Polar residues" evidence="6">
    <location>
        <begin position="51"/>
        <end position="70"/>
    </location>
</feature>
<sequence length="479" mass="55290">MTDRRRLGQSRPGQQSQQNQLPESWATDMTSQFRRVLSTRRMNALQHRPSSRAQSPAVNQLSGQRSQTSSPVPPPRHFDPRYPPPPPARRPVPGQSSTYPPQQPYLQPQPQSLPPPLPPPPSYSSLKNIPLIPTPPTDRKSLKFRTMLHSLSQTPCRWENPGLLDEALSVVPVQRIYEEAQEQADLYAAEAASLGPNVKPAWGYQDCCVIALMKWFRKDFFKWVNNPKCAHCNSPTIAMGLVAPIDEEQARGATRVELYQCSYESCKAFERFPRYNDAFVLLQTRRGRVGEWANCFTMLCRAMGCRVRWIWNSEDHVWTEVYSVHRQRWVHVDVCEEAWDKPLLYTQGWKRKLAYCIAFSRDGAMDVTRRYVRNPANQAMPRDKAPEAVLLHIMDEIRALRRRNMDKKEKFRLEGEDMREDKEFRQFIIESLARDIARMLPGATNPDPNAIKAAEQRADAEWARLRTEGDQSNQRDPGR</sequence>
<dbReference type="InterPro" id="IPR002931">
    <property type="entry name" value="Transglutaminase-like"/>
</dbReference>
<evidence type="ECO:0000256" key="3">
    <source>
        <dbReference type="ARBA" id="ARBA00022833"/>
    </source>
</evidence>
<reference evidence="8" key="1">
    <citation type="submission" date="2021-07" db="EMBL/GenBank/DDBJ databases">
        <title>Elsinoe batatas strain:CRI-CJ2 Genome sequencing and assembly.</title>
        <authorList>
            <person name="Huang L."/>
        </authorList>
    </citation>
    <scope>NUCLEOTIDE SEQUENCE</scope>
    <source>
        <strain evidence="8">CRI-CJ2</strain>
    </source>
</reference>
<dbReference type="GO" id="GO:0000224">
    <property type="term" value="F:peptide-N4-(N-acetyl-beta-glucosaminyl)asparagine amidase activity"/>
    <property type="evidence" value="ECO:0007669"/>
    <property type="project" value="TreeGrafter"/>
</dbReference>
<comment type="similarity">
    <text evidence="1">Belongs to the transglutaminase-like superfamily. PNGase family.</text>
</comment>
<dbReference type="GO" id="GO:0005829">
    <property type="term" value="C:cytosol"/>
    <property type="evidence" value="ECO:0007669"/>
    <property type="project" value="TreeGrafter"/>
</dbReference>
<dbReference type="PANTHER" id="PTHR12143">
    <property type="entry name" value="PEPTIDE N-GLYCANASE PNGASE -RELATED"/>
    <property type="match status" value="1"/>
</dbReference>
<keyword evidence="9" id="KW-1185">Reference proteome</keyword>
<dbReference type="FunFam" id="3.10.620.30:FF:000004">
    <property type="entry name" value="Peptidase (PNG1)"/>
    <property type="match status" value="1"/>
</dbReference>
<dbReference type="Gene3D" id="2.20.25.10">
    <property type="match status" value="1"/>
</dbReference>
<evidence type="ECO:0000259" key="7">
    <source>
        <dbReference type="SMART" id="SM00460"/>
    </source>
</evidence>
<name>A0A8K0LGS6_9PEZI</name>
<feature type="compositionally biased region" description="Low complexity" evidence="6">
    <location>
        <begin position="91"/>
        <end position="110"/>
    </location>
</feature>
<evidence type="ECO:0000256" key="5">
    <source>
        <dbReference type="ARBA" id="ARBA00071953"/>
    </source>
</evidence>
<evidence type="ECO:0000313" key="9">
    <source>
        <dbReference type="Proteomes" id="UP000809789"/>
    </source>
</evidence>
<dbReference type="GO" id="GO:0046872">
    <property type="term" value="F:metal ion binding"/>
    <property type="evidence" value="ECO:0007669"/>
    <property type="project" value="UniProtKB-KW"/>
</dbReference>
<dbReference type="GO" id="GO:0006516">
    <property type="term" value="P:glycoprotein catabolic process"/>
    <property type="evidence" value="ECO:0007669"/>
    <property type="project" value="TreeGrafter"/>
</dbReference>
<evidence type="ECO:0000313" key="8">
    <source>
        <dbReference type="EMBL" id="KAG8631868.1"/>
    </source>
</evidence>
<dbReference type="Proteomes" id="UP000809789">
    <property type="component" value="Unassembled WGS sequence"/>
</dbReference>
<feature type="compositionally biased region" description="Low complexity" evidence="6">
    <location>
        <begin position="9"/>
        <end position="22"/>
    </location>
</feature>
<feature type="domain" description="Transglutaminase-like" evidence="7">
    <location>
        <begin position="281"/>
        <end position="336"/>
    </location>
</feature>
<dbReference type="Gene3D" id="3.10.620.30">
    <property type="match status" value="1"/>
</dbReference>
<dbReference type="InterPro" id="IPR050883">
    <property type="entry name" value="PNGase"/>
</dbReference>
<evidence type="ECO:0000256" key="1">
    <source>
        <dbReference type="ARBA" id="ARBA00009390"/>
    </source>
</evidence>
<dbReference type="SUPFAM" id="SSF54001">
    <property type="entry name" value="Cysteine proteinases"/>
    <property type="match status" value="1"/>
</dbReference>